<comment type="subcellular location">
    <subcellularLocation>
        <location evidence="1">Membrane</location>
        <topology evidence="1">Multi-pass membrane protein</topology>
    </subcellularLocation>
</comment>
<feature type="transmembrane region" description="Helical" evidence="8">
    <location>
        <begin position="500"/>
        <end position="521"/>
    </location>
</feature>
<feature type="transmembrane region" description="Helical" evidence="8">
    <location>
        <begin position="156"/>
        <end position="180"/>
    </location>
</feature>
<keyword evidence="4 8" id="KW-1133">Transmembrane helix</keyword>
<dbReference type="GO" id="GO:0016020">
    <property type="term" value="C:membrane"/>
    <property type="evidence" value="ECO:0007669"/>
    <property type="project" value="UniProtKB-SubCell"/>
</dbReference>
<evidence type="ECO:0000256" key="6">
    <source>
        <dbReference type="ARBA" id="ARBA00031027"/>
    </source>
</evidence>
<accession>A0A1S6JPL4</accession>
<dbReference type="InterPro" id="IPR001750">
    <property type="entry name" value="ND/Mrp_TM"/>
</dbReference>
<feature type="transmembrane region" description="Helical" evidence="8">
    <location>
        <begin position="75"/>
        <end position="94"/>
    </location>
</feature>
<protein>
    <recommendedName>
        <fullName evidence="2">NADH:ubiquinone reductase (H(+)-translocating)</fullName>
        <ecNumber evidence="2">7.1.1.2</ecNumber>
    </recommendedName>
    <alternativeName>
        <fullName evidence="6">NADH dehydrogenase subunit 5</fullName>
    </alternativeName>
</protein>
<dbReference type="PANTHER" id="PTHR42829:SF2">
    <property type="entry name" value="NADH-UBIQUINONE OXIDOREDUCTASE CHAIN 5"/>
    <property type="match status" value="1"/>
</dbReference>
<evidence type="ECO:0000256" key="1">
    <source>
        <dbReference type="ARBA" id="ARBA00004141"/>
    </source>
</evidence>
<dbReference type="EMBL" id="KX787886">
    <property type="protein sequence ID" value="AQS80286.1"/>
    <property type="molecule type" value="Genomic_DNA"/>
</dbReference>
<gene>
    <name evidence="10" type="primary">ND5</name>
</gene>
<dbReference type="GO" id="GO:0015990">
    <property type="term" value="P:electron transport coupled proton transport"/>
    <property type="evidence" value="ECO:0007669"/>
    <property type="project" value="TreeGrafter"/>
</dbReference>
<dbReference type="PRINTS" id="PR01434">
    <property type="entry name" value="NADHDHGNASE5"/>
</dbReference>
<keyword evidence="10" id="KW-0496">Mitochondrion</keyword>
<reference evidence="10" key="1">
    <citation type="submission" date="2016-08" db="EMBL/GenBank/DDBJ databases">
        <title>The complete mitochondrial genome of Fasciola jacksoni Cobbold, 1882: genomic comparison to elucidate trematode position in the family Fasciolidae (Trematoda: Platyhelminthes).</title>
        <authorList>
            <person name="Le T.H."/>
            <person name="Nguyen T.B.N."/>
            <person name="Mas-Coma S."/>
            <person name="Blair D."/>
            <person name="Rajapakse R.P.V.J."/>
        </authorList>
    </citation>
    <scope>NUCLEOTIDE SEQUENCE</scope>
    <source>
        <strain evidence="10">Madu</strain>
    </source>
</reference>
<comment type="catalytic activity">
    <reaction evidence="7">
        <text>a ubiquinone + NADH + 5 H(+)(in) = a ubiquinol + NAD(+) + 4 H(+)(out)</text>
        <dbReference type="Rhea" id="RHEA:29091"/>
        <dbReference type="Rhea" id="RHEA-COMP:9565"/>
        <dbReference type="Rhea" id="RHEA-COMP:9566"/>
        <dbReference type="ChEBI" id="CHEBI:15378"/>
        <dbReference type="ChEBI" id="CHEBI:16389"/>
        <dbReference type="ChEBI" id="CHEBI:17976"/>
        <dbReference type="ChEBI" id="CHEBI:57540"/>
        <dbReference type="ChEBI" id="CHEBI:57945"/>
        <dbReference type="EC" id="7.1.1.2"/>
    </reaction>
</comment>
<feature type="transmembrane region" description="Helical" evidence="8">
    <location>
        <begin position="457"/>
        <end position="479"/>
    </location>
</feature>
<dbReference type="Pfam" id="PF00361">
    <property type="entry name" value="Proton_antipo_M"/>
    <property type="match status" value="1"/>
</dbReference>
<evidence type="ECO:0000256" key="3">
    <source>
        <dbReference type="ARBA" id="ARBA00022692"/>
    </source>
</evidence>
<feature type="transmembrane region" description="Helical" evidence="8">
    <location>
        <begin position="100"/>
        <end position="118"/>
    </location>
</feature>
<dbReference type="GO" id="GO:0042773">
    <property type="term" value="P:ATP synthesis coupled electron transport"/>
    <property type="evidence" value="ECO:0007669"/>
    <property type="project" value="InterPro"/>
</dbReference>
<feature type="transmembrane region" description="Helical" evidence="8">
    <location>
        <begin position="343"/>
        <end position="365"/>
    </location>
</feature>
<feature type="transmembrane region" description="Helical" evidence="8">
    <location>
        <begin position="412"/>
        <end position="437"/>
    </location>
</feature>
<geneLocation type="mitochondrion" evidence="10"/>
<keyword evidence="3 8" id="KW-0812">Transmembrane</keyword>
<name>A0A1S6JPL4_9TREM</name>
<feature type="transmembrane region" description="Helical" evidence="8">
    <location>
        <begin position="312"/>
        <end position="334"/>
    </location>
</feature>
<dbReference type="PANTHER" id="PTHR42829">
    <property type="entry name" value="NADH-UBIQUINONE OXIDOREDUCTASE CHAIN 5"/>
    <property type="match status" value="1"/>
</dbReference>
<evidence type="ECO:0000256" key="7">
    <source>
        <dbReference type="ARBA" id="ARBA00049551"/>
    </source>
</evidence>
<evidence type="ECO:0000256" key="4">
    <source>
        <dbReference type="ARBA" id="ARBA00022989"/>
    </source>
</evidence>
<feature type="transmembrane region" description="Helical" evidence="8">
    <location>
        <begin position="221"/>
        <end position="242"/>
    </location>
</feature>
<dbReference type="InterPro" id="IPR003945">
    <property type="entry name" value="NU5C-like"/>
</dbReference>
<dbReference type="GO" id="GO:0008137">
    <property type="term" value="F:NADH dehydrogenase (ubiquinone) activity"/>
    <property type="evidence" value="ECO:0007669"/>
    <property type="project" value="UniProtKB-EC"/>
</dbReference>
<evidence type="ECO:0000313" key="10">
    <source>
        <dbReference type="EMBL" id="AQS80286.1"/>
    </source>
</evidence>
<feature type="transmembrane region" description="Helical" evidence="8">
    <location>
        <begin position="34"/>
        <end position="63"/>
    </location>
</feature>
<keyword evidence="5 8" id="KW-0472">Membrane</keyword>
<feature type="domain" description="NADH:quinone oxidoreductase/Mrp antiporter transmembrane" evidence="9">
    <location>
        <begin position="93"/>
        <end position="361"/>
    </location>
</feature>
<dbReference type="AlphaFoldDB" id="A0A1S6JPL4"/>
<evidence type="ECO:0000256" key="5">
    <source>
        <dbReference type="ARBA" id="ARBA00023136"/>
    </source>
</evidence>
<sequence length="522" mass="57672">MLLVFLFLLGVCAFWLGSLLGVMGSFSVLGYDSFVSFVGVVDLVSLGCFFMLFCCGGVALLYCFHYFGGGLEGGLLFPLMVWFLGVMGVLVFSGSLLFSLIFWEYLGLASFFLILFYSNMSSLRASLITLFASRFGDVSVFAMIMWLSWWADFSSFVFGVLYLLVIMTKSACFPFISWLLEAMRAPTPVSSLVHSSTLVAAGVWFVLRYGCWGGWLVDVCLVYFCLITIIVTGMAAIVFMDLKKIVALSTCNNISWCVLFFVCGDVVLSLLQLVTHGLCKCYLFMSVGDLMCQSGSSQSSVGVFLGRYSGRFLPVVQGFLVLSLCGLPFLGVFFSKHSFFSMFLYQGGLGLVLVGLLSLFLSYVYSVRFVLLLLGSIGGSVSGLSSSFVIICPLVFCGGVLNYFVDLLGVEVVGFSVLSSWVILGVQVLGCFVGWWLYGSWMGSGSWSSLLWGNEGYVSLCYSQFLKFGLVSVISFYRWEVYLLSKFLGLDIWRWLLFRGSFFSVSFMILGLVYVVVLSYVL</sequence>
<proteinExistence type="predicted"/>
<dbReference type="GO" id="GO:0003954">
    <property type="term" value="F:NADH dehydrogenase activity"/>
    <property type="evidence" value="ECO:0007669"/>
    <property type="project" value="TreeGrafter"/>
</dbReference>
<organism evidence="10">
    <name type="scientific">Fasciola jacksoni</name>
    <dbReference type="NCBI Taxonomy" id="465907"/>
    <lineage>
        <taxon>Eukaryota</taxon>
        <taxon>Metazoa</taxon>
        <taxon>Spiralia</taxon>
        <taxon>Lophotrochozoa</taxon>
        <taxon>Platyhelminthes</taxon>
        <taxon>Trematoda</taxon>
        <taxon>Digenea</taxon>
        <taxon>Plagiorchiida</taxon>
        <taxon>Echinostomata</taxon>
        <taxon>Echinostomatoidea</taxon>
        <taxon>Fasciolidae</taxon>
        <taxon>Fasciola</taxon>
    </lineage>
</organism>
<feature type="transmembrane region" description="Helical" evidence="8">
    <location>
        <begin position="385"/>
        <end position="405"/>
    </location>
</feature>
<evidence type="ECO:0000259" key="9">
    <source>
        <dbReference type="Pfam" id="PF00361"/>
    </source>
</evidence>
<dbReference type="EC" id="7.1.1.2" evidence="2"/>
<feature type="transmembrane region" description="Helical" evidence="8">
    <location>
        <begin position="192"/>
        <end position="215"/>
    </location>
</feature>
<evidence type="ECO:0000256" key="8">
    <source>
        <dbReference type="SAM" id="Phobius"/>
    </source>
</evidence>
<evidence type="ECO:0000256" key="2">
    <source>
        <dbReference type="ARBA" id="ARBA00012944"/>
    </source>
</evidence>
<feature type="transmembrane region" description="Helical" evidence="8">
    <location>
        <begin position="130"/>
        <end position="150"/>
    </location>
</feature>
<feature type="transmembrane region" description="Helical" evidence="8">
    <location>
        <begin position="254"/>
        <end position="275"/>
    </location>
</feature>